<dbReference type="RefSeq" id="XP_066674663.1">
    <property type="nucleotide sequence ID" value="XM_066804890.1"/>
</dbReference>
<name>A0ABR1XB12_9PEZI</name>
<feature type="compositionally biased region" description="Polar residues" evidence="1">
    <location>
        <begin position="13"/>
        <end position="25"/>
    </location>
</feature>
<evidence type="ECO:0000313" key="2">
    <source>
        <dbReference type="EMBL" id="KAK8093890.1"/>
    </source>
</evidence>
<gene>
    <name evidence="2" type="ORF">PG997_000575</name>
</gene>
<reference evidence="2 3" key="1">
    <citation type="submission" date="2023-01" db="EMBL/GenBank/DDBJ databases">
        <title>Analysis of 21 Apiospora genomes using comparative genomics revels a genus with tremendous synthesis potential of carbohydrate active enzymes and secondary metabolites.</title>
        <authorList>
            <person name="Sorensen T."/>
        </authorList>
    </citation>
    <scope>NUCLEOTIDE SEQUENCE [LARGE SCALE GENOMIC DNA]</scope>
    <source>
        <strain evidence="2 3">CBS 114990</strain>
    </source>
</reference>
<accession>A0ABR1XB12</accession>
<organism evidence="2 3">
    <name type="scientific">Apiospora hydei</name>
    <dbReference type="NCBI Taxonomy" id="1337664"/>
    <lineage>
        <taxon>Eukaryota</taxon>
        <taxon>Fungi</taxon>
        <taxon>Dikarya</taxon>
        <taxon>Ascomycota</taxon>
        <taxon>Pezizomycotina</taxon>
        <taxon>Sordariomycetes</taxon>
        <taxon>Xylariomycetidae</taxon>
        <taxon>Amphisphaeriales</taxon>
        <taxon>Apiosporaceae</taxon>
        <taxon>Apiospora</taxon>
    </lineage>
</organism>
<comment type="caution">
    <text evidence="2">The sequence shown here is derived from an EMBL/GenBank/DDBJ whole genome shotgun (WGS) entry which is preliminary data.</text>
</comment>
<sequence length="207" mass="23305">MSINGPLPPWPPITTTESVGPSTTKTSSVCETVLGCNVRDSEATKTNSCKPSTVTNFKGVYQDIAWQRGAPNYPYCIVQVSHRLNQSLGDYYTDSLWTHYLGQSGLVIQVRNRVNQQTLGNYYAHFVYTHYLSQIGLFATDVAFPKQFHAHHRDQTIHSLGIDSILLQTLLFQATNHIVSAANYDIETQQHVDHILPHDEHQAQDDH</sequence>
<protein>
    <submittedName>
        <fullName evidence="2">Uncharacterized protein</fullName>
    </submittedName>
</protein>
<keyword evidence="3" id="KW-1185">Reference proteome</keyword>
<proteinExistence type="predicted"/>
<dbReference type="Proteomes" id="UP001433268">
    <property type="component" value="Unassembled WGS sequence"/>
</dbReference>
<feature type="region of interest" description="Disordered" evidence="1">
    <location>
        <begin position="1"/>
        <end position="25"/>
    </location>
</feature>
<evidence type="ECO:0000313" key="3">
    <source>
        <dbReference type="Proteomes" id="UP001433268"/>
    </source>
</evidence>
<feature type="compositionally biased region" description="Pro residues" evidence="1">
    <location>
        <begin position="1"/>
        <end position="12"/>
    </location>
</feature>
<dbReference type="EMBL" id="JAQQWN010000002">
    <property type="protein sequence ID" value="KAK8093890.1"/>
    <property type="molecule type" value="Genomic_DNA"/>
</dbReference>
<evidence type="ECO:0000256" key="1">
    <source>
        <dbReference type="SAM" id="MobiDB-lite"/>
    </source>
</evidence>
<dbReference type="GeneID" id="92037950"/>